<feature type="active site" description="N6-AMP-lysine intermediate" evidence="11">
    <location>
        <position position="97"/>
    </location>
</feature>
<evidence type="ECO:0000259" key="13">
    <source>
        <dbReference type="PROSITE" id="PS50172"/>
    </source>
</evidence>
<dbReference type="InterPro" id="IPR001357">
    <property type="entry name" value="BRCT_dom"/>
</dbReference>
<dbReference type="InterPro" id="IPR010994">
    <property type="entry name" value="RuvA_2-like"/>
</dbReference>
<dbReference type="NCBIfam" id="TIGR00575">
    <property type="entry name" value="dnlj"/>
    <property type="match status" value="1"/>
</dbReference>
<feature type="binding site" evidence="11">
    <location>
        <position position="400"/>
    </location>
    <ligand>
        <name>Zn(2+)</name>
        <dbReference type="ChEBI" id="CHEBI:29105"/>
    </ligand>
</feature>
<keyword evidence="11" id="KW-0464">Manganese</keyword>
<feature type="binding site" evidence="11">
    <location>
        <position position="293"/>
    </location>
    <ligand>
        <name>NAD(+)</name>
        <dbReference type="ChEBI" id="CHEBI:57540"/>
    </ligand>
</feature>
<dbReference type="SUPFAM" id="SSF52113">
    <property type="entry name" value="BRCT domain"/>
    <property type="match status" value="1"/>
</dbReference>
<evidence type="ECO:0000313" key="14">
    <source>
        <dbReference type="EMBL" id="MBO8450859.1"/>
    </source>
</evidence>
<feature type="binding site" evidence="11">
    <location>
        <position position="384"/>
    </location>
    <ligand>
        <name>Zn(2+)</name>
        <dbReference type="ChEBI" id="CHEBI:29105"/>
    </ligand>
</feature>
<comment type="function">
    <text evidence="1 11">DNA ligase that catalyzes the formation of phosphodiester linkages between 5'-phosphoryl and 3'-hydroxyl groups in double-stranded DNA using NAD as a coenzyme and as the energy source for the reaction. It is essential for DNA replication and repair of damaged DNA.</text>
</comment>
<evidence type="ECO:0000256" key="11">
    <source>
        <dbReference type="HAMAP-Rule" id="MF_01588"/>
    </source>
</evidence>
<proteinExistence type="inferred from homology"/>
<dbReference type="Gene3D" id="1.10.150.20">
    <property type="entry name" value="5' to 3' exonuclease, C-terminal subdomain"/>
    <property type="match status" value="2"/>
</dbReference>
<reference evidence="14" key="2">
    <citation type="journal article" date="2021" name="PeerJ">
        <title>Extensive microbial diversity within the chicken gut microbiome revealed by metagenomics and culture.</title>
        <authorList>
            <person name="Gilroy R."/>
            <person name="Ravi A."/>
            <person name="Getino M."/>
            <person name="Pursley I."/>
            <person name="Horton D.L."/>
            <person name="Alikhan N.F."/>
            <person name="Baker D."/>
            <person name="Gharbi K."/>
            <person name="Hall N."/>
            <person name="Watson M."/>
            <person name="Adriaenssens E.M."/>
            <person name="Foster-Nyarko E."/>
            <person name="Jarju S."/>
            <person name="Secka A."/>
            <person name="Antonio M."/>
            <person name="Oren A."/>
            <person name="Chaudhuri R.R."/>
            <person name="La Ragione R."/>
            <person name="Hildebrand F."/>
            <person name="Pallen M.J."/>
        </authorList>
    </citation>
    <scope>NUCLEOTIDE SEQUENCE</scope>
    <source>
        <strain evidence="14">B3-4054</strain>
    </source>
</reference>
<evidence type="ECO:0000313" key="15">
    <source>
        <dbReference type="Proteomes" id="UP000823616"/>
    </source>
</evidence>
<dbReference type="Pfam" id="PF00533">
    <property type="entry name" value="BRCT"/>
    <property type="match status" value="1"/>
</dbReference>
<feature type="binding site" evidence="11">
    <location>
        <position position="95"/>
    </location>
    <ligand>
        <name>NAD(+)</name>
        <dbReference type="ChEBI" id="CHEBI:57540"/>
    </ligand>
</feature>
<dbReference type="HAMAP" id="MF_01588">
    <property type="entry name" value="DNA_ligase_A"/>
    <property type="match status" value="1"/>
</dbReference>
<dbReference type="InterPro" id="IPR001679">
    <property type="entry name" value="DNA_ligase"/>
</dbReference>
<evidence type="ECO:0000256" key="8">
    <source>
        <dbReference type="ARBA" id="ARBA00023027"/>
    </source>
</evidence>
<feature type="binding site" evidence="11">
    <location>
        <position position="160"/>
    </location>
    <ligand>
        <name>NAD(+)</name>
        <dbReference type="ChEBI" id="CHEBI:57540"/>
    </ligand>
</feature>
<dbReference type="NCBIfam" id="NF005932">
    <property type="entry name" value="PRK07956.1"/>
    <property type="match status" value="1"/>
</dbReference>
<dbReference type="InterPro" id="IPR013839">
    <property type="entry name" value="DNAligase_adenylation"/>
</dbReference>
<dbReference type="SUPFAM" id="SSF50249">
    <property type="entry name" value="Nucleic acid-binding proteins"/>
    <property type="match status" value="1"/>
</dbReference>
<evidence type="ECO:0000256" key="7">
    <source>
        <dbReference type="ARBA" id="ARBA00022842"/>
    </source>
</evidence>
<feature type="domain" description="BRCT" evidence="13">
    <location>
        <begin position="558"/>
        <end position="640"/>
    </location>
</feature>
<dbReference type="PROSITE" id="PS50172">
    <property type="entry name" value="BRCT"/>
    <property type="match status" value="1"/>
</dbReference>
<dbReference type="SMART" id="SM00292">
    <property type="entry name" value="BRCT"/>
    <property type="match status" value="1"/>
</dbReference>
<dbReference type="InterPro" id="IPR018239">
    <property type="entry name" value="DNA_ligase_AS"/>
</dbReference>
<dbReference type="InterPro" id="IPR036420">
    <property type="entry name" value="BRCT_dom_sf"/>
</dbReference>
<feature type="binding site" evidence="11">
    <location>
        <begin position="70"/>
        <end position="71"/>
    </location>
    <ligand>
        <name>NAD(+)</name>
        <dbReference type="ChEBI" id="CHEBI:57540"/>
    </ligand>
</feature>
<keyword evidence="7 11" id="KW-0460">Magnesium</keyword>
<dbReference type="Pfam" id="PF14520">
    <property type="entry name" value="HHH_5"/>
    <property type="match status" value="1"/>
</dbReference>
<gene>
    <name evidence="11 14" type="primary">ligA</name>
    <name evidence="14" type="ORF">IAA96_07110</name>
</gene>
<sequence length="668" mass="72817">MPKRAAALEREIRRHQHLYYAGSPEIPDAQFDAMWDRLKELDPDNALFSEINSEADAGFPKEYHLIPMGSQDKAADPDEFLAWAGKMPFTEFVVEYKLDGASLELQYENGRFVKAVTRGDGRIGDDITANAARMSGVVHELPGKFGPSGEQPFNGAVRGEVLMRRSVHRQFFRDKANCRNAANGIMKRKDGSGCEKLDVICYDGASGTPGSPFTGNAPFADELEKLDWLAECGFSVVPFTVCSGGNAVVQYRARVMEKRPEMDFDIDGLVVKGREIDPADLSRSRPEKQIAFKFSLEEAVSVLRAVEWSESGVTYTPVASIDPVRLAGTVVRRASLANPNVIAEMNLKIGSRVLVTKRGEIIPKIIALVENPPGSAEIPAPAVCSVCGTALRNEGTRLYCPNPECPKLLLHRLEKWINVLSVREFGENLLRRLFESGTARRISDLYTLTAEQLASVDRMGDLRAAKALRSLRSKKEISLAAFIAGFDIEGIGETMTEKLVQAGFDTLDKFFAASADSFAAVYQFGSVLAETLVSSLAQLRPEMERVLALSGIRLLSPVPGGAFAGQSFCFTGELLTVKRAEAEKYVRSLGGAVKTSVTKDLSFLVTNDTGTGSAKNRRAAELGIPVLAEEAFLQMVKSAQETAGSRAQDPVRKSGKPADSPQMELGME</sequence>
<accession>A0A9D9ENR5</accession>
<evidence type="ECO:0000256" key="5">
    <source>
        <dbReference type="ARBA" id="ARBA00022763"/>
    </source>
</evidence>
<keyword evidence="8 11" id="KW-0520">NAD</keyword>
<evidence type="ECO:0000256" key="10">
    <source>
        <dbReference type="ARBA" id="ARBA00034005"/>
    </source>
</evidence>
<organism evidence="14 15">
    <name type="scientific">Candidatus Avitreponema avistercoris</name>
    <dbReference type="NCBI Taxonomy" id="2840705"/>
    <lineage>
        <taxon>Bacteria</taxon>
        <taxon>Pseudomonadati</taxon>
        <taxon>Spirochaetota</taxon>
        <taxon>Spirochaetia</taxon>
        <taxon>Spirochaetales</taxon>
        <taxon>Candidatus Avitreponema</taxon>
    </lineage>
</organism>
<dbReference type="Gene3D" id="3.40.50.10190">
    <property type="entry name" value="BRCT domain"/>
    <property type="match status" value="1"/>
</dbReference>
<dbReference type="GO" id="GO:0006260">
    <property type="term" value="P:DNA replication"/>
    <property type="evidence" value="ECO:0007669"/>
    <property type="project" value="UniProtKB-KW"/>
</dbReference>
<dbReference type="Pfam" id="PF03120">
    <property type="entry name" value="OB_DNA_ligase"/>
    <property type="match status" value="1"/>
</dbReference>
<feature type="binding site" evidence="11">
    <location>
        <position position="387"/>
    </location>
    <ligand>
        <name>Zn(2+)</name>
        <dbReference type="ChEBI" id="CHEBI:29105"/>
    </ligand>
</feature>
<dbReference type="CDD" id="cd17748">
    <property type="entry name" value="BRCT_DNA_ligase_like"/>
    <property type="match status" value="1"/>
</dbReference>
<dbReference type="PIRSF" id="PIRSF001604">
    <property type="entry name" value="LigA"/>
    <property type="match status" value="1"/>
</dbReference>
<comment type="cofactor">
    <cofactor evidence="11">
        <name>Mg(2+)</name>
        <dbReference type="ChEBI" id="CHEBI:18420"/>
    </cofactor>
    <cofactor evidence="11">
        <name>Mn(2+)</name>
        <dbReference type="ChEBI" id="CHEBI:29035"/>
    </cofactor>
</comment>
<keyword evidence="2 11" id="KW-0436">Ligase</keyword>
<feature type="region of interest" description="Disordered" evidence="12">
    <location>
        <begin position="639"/>
        <end position="668"/>
    </location>
</feature>
<dbReference type="Gene3D" id="3.30.470.30">
    <property type="entry name" value="DNA ligase/mRNA capping enzyme"/>
    <property type="match status" value="1"/>
</dbReference>
<keyword evidence="5 11" id="KW-0227">DNA damage</keyword>
<evidence type="ECO:0000256" key="4">
    <source>
        <dbReference type="ARBA" id="ARBA00022723"/>
    </source>
</evidence>
<dbReference type="GO" id="GO:0006281">
    <property type="term" value="P:DNA repair"/>
    <property type="evidence" value="ECO:0007669"/>
    <property type="project" value="UniProtKB-KW"/>
</dbReference>
<comment type="similarity">
    <text evidence="11">Belongs to the NAD-dependent DNA ligase family. LigA subfamily.</text>
</comment>
<protein>
    <recommendedName>
        <fullName evidence="11">DNA ligase</fullName>
        <ecNumber evidence="11">6.5.1.2</ecNumber>
    </recommendedName>
    <alternativeName>
        <fullName evidence="11">Polydeoxyribonucleotide synthase [NAD(+)]</fullName>
    </alternativeName>
</protein>
<comment type="catalytic activity">
    <reaction evidence="10 11">
        <text>NAD(+) + (deoxyribonucleotide)n-3'-hydroxyl + 5'-phospho-(deoxyribonucleotide)m = (deoxyribonucleotide)n+m + AMP + beta-nicotinamide D-nucleotide.</text>
        <dbReference type="EC" id="6.5.1.2"/>
    </reaction>
</comment>
<dbReference type="EMBL" id="JADIMS010000133">
    <property type="protein sequence ID" value="MBO8450859.1"/>
    <property type="molecule type" value="Genomic_DNA"/>
</dbReference>
<feature type="binding site" evidence="11">
    <location>
        <position position="405"/>
    </location>
    <ligand>
        <name>Zn(2+)</name>
        <dbReference type="ChEBI" id="CHEBI:29105"/>
    </ligand>
</feature>
<name>A0A9D9ENR5_9SPIR</name>
<reference evidence="14" key="1">
    <citation type="submission" date="2020-10" db="EMBL/GenBank/DDBJ databases">
        <authorList>
            <person name="Gilroy R."/>
        </authorList>
    </citation>
    <scope>NUCLEOTIDE SEQUENCE</scope>
    <source>
        <strain evidence="14">B3-4054</strain>
    </source>
</reference>
<keyword evidence="4 11" id="KW-0479">Metal-binding</keyword>
<feature type="binding site" evidence="11">
    <location>
        <position position="272"/>
    </location>
    <ligand>
        <name>NAD(+)</name>
        <dbReference type="ChEBI" id="CHEBI:57540"/>
    </ligand>
</feature>
<evidence type="ECO:0000256" key="2">
    <source>
        <dbReference type="ARBA" id="ARBA00022598"/>
    </source>
</evidence>
<evidence type="ECO:0000256" key="9">
    <source>
        <dbReference type="ARBA" id="ARBA00023204"/>
    </source>
</evidence>
<dbReference type="Pfam" id="PF01653">
    <property type="entry name" value="DNA_ligase_aden"/>
    <property type="match status" value="1"/>
</dbReference>
<comment type="caution">
    <text evidence="14">The sequence shown here is derived from an EMBL/GenBank/DDBJ whole genome shotgun (WGS) entry which is preliminary data.</text>
</comment>
<dbReference type="SMART" id="SM00532">
    <property type="entry name" value="LIGANc"/>
    <property type="match status" value="1"/>
</dbReference>
<dbReference type="Gene3D" id="2.40.50.140">
    <property type="entry name" value="Nucleic acid-binding proteins"/>
    <property type="match status" value="1"/>
</dbReference>
<evidence type="ECO:0000256" key="12">
    <source>
        <dbReference type="SAM" id="MobiDB-lite"/>
    </source>
</evidence>
<dbReference type="PROSITE" id="PS01055">
    <property type="entry name" value="DNA_LIGASE_N1"/>
    <property type="match status" value="1"/>
</dbReference>
<evidence type="ECO:0000256" key="6">
    <source>
        <dbReference type="ARBA" id="ARBA00022833"/>
    </source>
</evidence>
<dbReference type="Proteomes" id="UP000823616">
    <property type="component" value="Unassembled WGS sequence"/>
</dbReference>
<feature type="binding site" evidence="11">
    <location>
        <position position="118"/>
    </location>
    <ligand>
        <name>NAD(+)</name>
        <dbReference type="ChEBI" id="CHEBI:57540"/>
    </ligand>
</feature>
<feature type="binding site" evidence="11">
    <location>
        <begin position="28"/>
        <end position="32"/>
    </location>
    <ligand>
        <name>NAD(+)</name>
        <dbReference type="ChEBI" id="CHEBI:57540"/>
    </ligand>
</feature>
<dbReference type="GO" id="GO:0003911">
    <property type="term" value="F:DNA ligase (NAD+) activity"/>
    <property type="evidence" value="ECO:0007669"/>
    <property type="project" value="UniProtKB-UniRule"/>
</dbReference>
<keyword evidence="6 11" id="KW-0862">Zinc</keyword>
<dbReference type="InterPro" id="IPR013840">
    <property type="entry name" value="DNAligase_N"/>
</dbReference>
<keyword evidence="3 11" id="KW-0235">DNA replication</keyword>
<dbReference type="InterPro" id="IPR004150">
    <property type="entry name" value="NAD_DNA_ligase_OB"/>
</dbReference>
<evidence type="ECO:0000256" key="1">
    <source>
        <dbReference type="ARBA" id="ARBA00004067"/>
    </source>
</evidence>
<dbReference type="Gene3D" id="1.10.287.610">
    <property type="entry name" value="Helix hairpin bin"/>
    <property type="match status" value="1"/>
</dbReference>
<dbReference type="AlphaFoldDB" id="A0A9D9ENR5"/>
<evidence type="ECO:0000256" key="3">
    <source>
        <dbReference type="ARBA" id="ARBA00022705"/>
    </source>
</evidence>
<dbReference type="InterPro" id="IPR012340">
    <property type="entry name" value="NA-bd_OB-fold"/>
</dbReference>
<dbReference type="GO" id="GO:0046872">
    <property type="term" value="F:metal ion binding"/>
    <property type="evidence" value="ECO:0007669"/>
    <property type="project" value="UniProtKB-KW"/>
</dbReference>
<dbReference type="EC" id="6.5.1.2" evidence="11"/>
<dbReference type="SUPFAM" id="SSF56091">
    <property type="entry name" value="DNA ligase/mRNA capping enzyme, catalytic domain"/>
    <property type="match status" value="1"/>
</dbReference>
<dbReference type="SUPFAM" id="SSF47781">
    <property type="entry name" value="RuvA domain 2-like"/>
    <property type="match status" value="1"/>
</dbReference>
<keyword evidence="9 11" id="KW-0234">DNA repair</keyword>